<evidence type="ECO:0000313" key="2">
    <source>
        <dbReference type="EMBL" id="NEY83198.1"/>
    </source>
</evidence>
<sequence length="108" mass="12619">MRANNNDIEKIAANIGLPKWKIARIKDHLFYKSHKKDNGVGRFDADPDMADAWERLIEGKNIKSNDIDLLNHEFFESRFEGIFKTNYRTAHDKTIESGRVWFPPKGEE</sequence>
<evidence type="ECO:0000313" key="3">
    <source>
        <dbReference type="Proteomes" id="UP000472971"/>
    </source>
</evidence>
<evidence type="ECO:0000313" key="1">
    <source>
        <dbReference type="EMBL" id="MBA4538839.1"/>
    </source>
</evidence>
<dbReference type="AlphaFoldDB" id="A0A6B3W124"/>
<gene>
    <name evidence="2" type="ORF">G4D64_17295</name>
    <name evidence="1" type="ORF">H1Z61_17345</name>
</gene>
<protein>
    <submittedName>
        <fullName evidence="2">Uncharacterized protein</fullName>
    </submittedName>
</protein>
<dbReference type="EMBL" id="JAAIWN010000096">
    <property type="protein sequence ID" value="NEY83198.1"/>
    <property type="molecule type" value="Genomic_DNA"/>
</dbReference>
<keyword evidence="3" id="KW-1185">Reference proteome</keyword>
<reference evidence="1 4" key="2">
    <citation type="submission" date="2020-07" db="EMBL/GenBank/DDBJ databases">
        <authorList>
            <person name="Feng H."/>
        </authorList>
    </citation>
    <scope>NUCLEOTIDE SEQUENCE [LARGE SCALE GENOMIC DNA]</scope>
    <source>
        <strain evidence="4">s-12</strain>
        <strain evidence="1">S-12</strain>
    </source>
</reference>
<dbReference type="Proteomes" id="UP000472971">
    <property type="component" value="Unassembled WGS sequence"/>
</dbReference>
<name>A0A6B3W124_9BACI</name>
<dbReference type="EMBL" id="JACEIO010000092">
    <property type="protein sequence ID" value="MBA4538839.1"/>
    <property type="molecule type" value="Genomic_DNA"/>
</dbReference>
<organism evidence="2 3">
    <name type="scientific">Bacillus aquiflavi</name>
    <dbReference type="NCBI Taxonomy" id="2672567"/>
    <lineage>
        <taxon>Bacteria</taxon>
        <taxon>Bacillati</taxon>
        <taxon>Bacillota</taxon>
        <taxon>Bacilli</taxon>
        <taxon>Bacillales</taxon>
        <taxon>Bacillaceae</taxon>
        <taxon>Bacillus</taxon>
    </lineage>
</organism>
<evidence type="ECO:0000313" key="4">
    <source>
        <dbReference type="Proteomes" id="UP000570010"/>
    </source>
</evidence>
<comment type="caution">
    <text evidence="2">The sequence shown here is derived from an EMBL/GenBank/DDBJ whole genome shotgun (WGS) entry which is preliminary data.</text>
</comment>
<reference evidence="2 3" key="1">
    <citation type="submission" date="2020-02" db="EMBL/GenBank/DDBJ databases">
        <title>Bacillus aquiflavi sp. nov., isolated from yellow water of strong flavor Chinese baijiu in Yibin region of China.</title>
        <authorList>
            <person name="Xie J."/>
        </authorList>
    </citation>
    <scope>NUCLEOTIDE SEQUENCE [LARGE SCALE GENOMIC DNA]</scope>
    <source>
        <strain evidence="2 3">3H-10</strain>
    </source>
</reference>
<accession>A0A6B3W124</accession>
<dbReference type="Proteomes" id="UP000570010">
    <property type="component" value="Unassembled WGS sequence"/>
</dbReference>
<proteinExistence type="predicted"/>